<proteinExistence type="predicted"/>
<reference evidence="3 4" key="1">
    <citation type="submission" date="2018-08" db="EMBL/GenBank/DDBJ databases">
        <title>Parvularcula sp. SM1705, isolated from surface water of the South Sea China.</title>
        <authorList>
            <person name="Sun L."/>
        </authorList>
    </citation>
    <scope>NUCLEOTIDE SEQUENCE [LARGE SCALE GENOMIC DNA]</scope>
    <source>
        <strain evidence="3 4">SM1705</strain>
    </source>
</reference>
<accession>A0A371RI94</accession>
<gene>
    <name evidence="3" type="ORF">DX908_07880</name>
</gene>
<dbReference type="RefSeq" id="WP_116391811.1">
    <property type="nucleotide sequence ID" value="NZ_QUQO01000001.1"/>
</dbReference>
<dbReference type="AlphaFoldDB" id="A0A371RI94"/>
<name>A0A371RI94_9PROT</name>
<feature type="region of interest" description="Disordered" evidence="1">
    <location>
        <begin position="127"/>
        <end position="147"/>
    </location>
</feature>
<comment type="caution">
    <text evidence="3">The sequence shown here is derived from an EMBL/GenBank/DDBJ whole genome shotgun (WGS) entry which is preliminary data.</text>
</comment>
<sequence length="147" mass="16244">MTENLSIPSLEALKRQAKNLRAALASEGDFISHSEALELIARQYGMRDWNTLHARAGNRPDPPSFQPGRRVSGDYLGQPFAGEIIAVHNMGEQGVRLTLHFDEPVDVVTFDSFSAYRQRVTKFVRPDGISPERTSGGVPHLSVKTVS</sequence>
<evidence type="ECO:0000313" key="3">
    <source>
        <dbReference type="EMBL" id="RFB05179.1"/>
    </source>
</evidence>
<protein>
    <recommendedName>
        <fullName evidence="2">Glyoxalase-related protein domain-containing protein</fullName>
    </recommendedName>
</protein>
<evidence type="ECO:0000259" key="2">
    <source>
        <dbReference type="Pfam" id="PF20066"/>
    </source>
</evidence>
<dbReference type="Pfam" id="PF20066">
    <property type="entry name" value="Glyoxalase_8"/>
    <property type="match status" value="1"/>
</dbReference>
<keyword evidence="4" id="KW-1185">Reference proteome</keyword>
<dbReference type="InterPro" id="IPR045517">
    <property type="entry name" value="Glyoxalase_8"/>
</dbReference>
<dbReference type="OrthoDB" id="7350221at2"/>
<dbReference type="Proteomes" id="UP000264589">
    <property type="component" value="Unassembled WGS sequence"/>
</dbReference>
<organism evidence="3 4">
    <name type="scientific">Parvularcula marina</name>
    <dbReference type="NCBI Taxonomy" id="2292771"/>
    <lineage>
        <taxon>Bacteria</taxon>
        <taxon>Pseudomonadati</taxon>
        <taxon>Pseudomonadota</taxon>
        <taxon>Alphaproteobacteria</taxon>
        <taxon>Parvularculales</taxon>
        <taxon>Parvularculaceae</taxon>
        <taxon>Parvularcula</taxon>
    </lineage>
</organism>
<feature type="domain" description="Glyoxalase-related protein" evidence="2">
    <location>
        <begin position="6"/>
        <end position="144"/>
    </location>
</feature>
<dbReference type="EMBL" id="QUQO01000001">
    <property type="protein sequence ID" value="RFB05179.1"/>
    <property type="molecule type" value="Genomic_DNA"/>
</dbReference>
<evidence type="ECO:0000313" key="4">
    <source>
        <dbReference type="Proteomes" id="UP000264589"/>
    </source>
</evidence>
<dbReference type="InParanoid" id="A0A371RI94"/>
<evidence type="ECO:0000256" key="1">
    <source>
        <dbReference type="SAM" id="MobiDB-lite"/>
    </source>
</evidence>